<dbReference type="Pfam" id="PF12689">
    <property type="entry name" value="Acid_PPase"/>
    <property type="match status" value="1"/>
</dbReference>
<protein>
    <submittedName>
        <fullName evidence="2">Magnesium-dependent phosphatase-1</fullName>
    </submittedName>
</protein>
<dbReference type="InterPro" id="IPR023214">
    <property type="entry name" value="HAD_sf"/>
</dbReference>
<evidence type="ECO:0000313" key="2">
    <source>
        <dbReference type="EMBL" id="AWR94806.1"/>
    </source>
</evidence>
<gene>
    <name evidence="2" type="ORF">DFR85_09525</name>
</gene>
<dbReference type="PANTHER" id="PTHR43316">
    <property type="entry name" value="HYDROLASE, HALOACID DELAHOGENASE-RELATED"/>
    <property type="match status" value="1"/>
</dbReference>
<dbReference type="InterPro" id="IPR036412">
    <property type="entry name" value="HAD-like_sf"/>
</dbReference>
<organism evidence="2 3">
    <name type="scientific">Acidianus brierleyi</name>
    <dbReference type="NCBI Taxonomy" id="41673"/>
    <lineage>
        <taxon>Archaea</taxon>
        <taxon>Thermoproteota</taxon>
        <taxon>Thermoprotei</taxon>
        <taxon>Sulfolobales</taxon>
        <taxon>Sulfolobaceae</taxon>
        <taxon>Acidianus</taxon>
    </lineage>
</organism>
<dbReference type="OrthoDB" id="27736at2157"/>
<dbReference type="InterPro" id="IPR010033">
    <property type="entry name" value="HAD_SF_ppase_IIIC"/>
</dbReference>
<keyword evidence="1" id="KW-0378">Hydrolase</keyword>
<dbReference type="InterPro" id="IPR010036">
    <property type="entry name" value="MDP_1_eu_arc"/>
</dbReference>
<proteinExistence type="predicted"/>
<keyword evidence="3" id="KW-1185">Reference proteome</keyword>
<sequence length="164" mass="19620">MKIKVVIFDADKTLWDHYNISEFEEPIKIINRDEIEDIKGRKLKVFPEVRSTLEELKRNNLILGMATWNYPEKTERMLGILNLRRYFDVIVSRDFPFKFIMISEIINELKNRGISVKPENIMFIDDRRVHFGNVWLYLGKVKCVEMWKDISCHSQILKLLELNS</sequence>
<dbReference type="NCBIfam" id="TIGR01685">
    <property type="entry name" value="MDP-1"/>
    <property type="match status" value="1"/>
</dbReference>
<evidence type="ECO:0000256" key="1">
    <source>
        <dbReference type="ARBA" id="ARBA00022801"/>
    </source>
</evidence>
<dbReference type="GeneID" id="36832395"/>
<name>A0A2U9IFN8_9CREN</name>
<dbReference type="AlphaFoldDB" id="A0A2U9IFN8"/>
<dbReference type="SUPFAM" id="SSF56784">
    <property type="entry name" value="HAD-like"/>
    <property type="match status" value="1"/>
</dbReference>
<dbReference type="KEGG" id="abri:DFR85_09525"/>
<dbReference type="EMBL" id="CP029289">
    <property type="protein sequence ID" value="AWR94806.1"/>
    <property type="molecule type" value="Genomic_DNA"/>
</dbReference>
<dbReference type="RefSeq" id="WP_110270687.1">
    <property type="nucleotide sequence ID" value="NZ_CP029289.2"/>
</dbReference>
<dbReference type="InterPro" id="IPR051540">
    <property type="entry name" value="S-2-haloacid_dehalogenase"/>
</dbReference>
<dbReference type="GO" id="GO:0016791">
    <property type="term" value="F:phosphatase activity"/>
    <property type="evidence" value="ECO:0007669"/>
    <property type="project" value="InterPro"/>
</dbReference>
<reference evidence="2 3" key="1">
    <citation type="submission" date="2018-05" db="EMBL/GenBank/DDBJ databases">
        <title>Complete Genome Sequences of Extremely Thermoacidophilic, Metal-Mobilizing Type-Strain Members of the Archaeal Family Sulfolobaceae: Acidianus brierleyi DSM-1651T, Acidianus sulfidivorans DSM-18786T, Metallosphaera hakonensis DSM-7519T, and Metallosphaera prunae DSM-10039T.</title>
        <authorList>
            <person name="Counts J.A."/>
            <person name="Kelly R.M."/>
        </authorList>
    </citation>
    <scope>NUCLEOTIDE SEQUENCE [LARGE SCALE GENOMIC DNA]</scope>
    <source>
        <strain evidence="2 3">DSM 1651</strain>
    </source>
</reference>
<dbReference type="NCBIfam" id="TIGR01681">
    <property type="entry name" value="HAD-SF-IIIC"/>
    <property type="match status" value="1"/>
</dbReference>
<evidence type="ECO:0000313" key="3">
    <source>
        <dbReference type="Proteomes" id="UP000248044"/>
    </source>
</evidence>
<dbReference type="Gene3D" id="3.40.50.1000">
    <property type="entry name" value="HAD superfamily/HAD-like"/>
    <property type="match status" value="1"/>
</dbReference>
<accession>A0A2U9IFN8</accession>
<dbReference type="Proteomes" id="UP000248044">
    <property type="component" value="Chromosome"/>
</dbReference>
<dbReference type="PANTHER" id="PTHR43316:SF8">
    <property type="entry name" value="HAD FAMILY HYDROLASE"/>
    <property type="match status" value="1"/>
</dbReference>